<dbReference type="RefSeq" id="XP_024356959.1">
    <property type="nucleotide sequence ID" value="XM_024501191.2"/>
</dbReference>
<keyword evidence="3" id="KW-0812">Transmembrane</keyword>
<dbReference type="EnsemblPlants" id="Pp3c20_2570V3.3">
    <property type="protein sequence ID" value="PAC:32945537.CDS.1"/>
    <property type="gene ID" value="Pp3c20_2570"/>
</dbReference>
<proteinExistence type="predicted"/>
<keyword evidence="3" id="KW-1133">Transmembrane helix</keyword>
<evidence type="ECO:0000256" key="3">
    <source>
        <dbReference type="SAM" id="Phobius"/>
    </source>
</evidence>
<evidence type="ECO:0000313" key="6">
    <source>
        <dbReference type="Proteomes" id="UP000006727"/>
    </source>
</evidence>
<name>A0A2K1ITR6_PHYPA</name>
<dbReference type="RefSeq" id="XP_024356958.1">
    <property type="nucleotide sequence ID" value="XM_024501190.2"/>
</dbReference>
<keyword evidence="2 3" id="KW-0472">Membrane</keyword>
<dbReference type="OrthoDB" id="669838at2759"/>
<dbReference type="Gramene" id="Pp3c20_2570V3.2">
    <property type="protein sequence ID" value="PAC:32945536.CDS.1"/>
    <property type="gene ID" value="Pp3c20_2570"/>
</dbReference>
<dbReference type="AlphaFoldDB" id="A0A2K1ITR6"/>
<dbReference type="EnsemblPlants" id="Pp3c20_2570V3.1">
    <property type="protein sequence ID" value="PAC:32945535.CDS.1"/>
    <property type="gene ID" value="Pp3c20_2570"/>
</dbReference>
<comment type="subcellular location">
    <subcellularLocation>
        <location evidence="1">Membrane</location>
    </subcellularLocation>
</comment>
<sequence>MGWNRPEHRHEEIHHRHHRTRRLCVGLCTILVVLIVLLGVATLITYLVLRPRTTHYDIVSARVPALAVSGTTSSPTSTSTVTAEFTYGVQARNPNGKVVMEYQKFNVLTTYLGTDIGHSSVPGFILGEKGSYVFQVTTSSAYTNGQVNNIVGNTLKADIASGSVNVQVKIDIRARAHIGGYTSFWMWLHTLCQVTVIPPSGSNPGVFVRSKCSD</sequence>
<protein>
    <submittedName>
        <fullName evidence="4 5">Uncharacterized protein</fullName>
    </submittedName>
</protein>
<evidence type="ECO:0000256" key="2">
    <source>
        <dbReference type="ARBA" id="ARBA00023136"/>
    </source>
</evidence>
<dbReference type="GO" id="GO:0098542">
    <property type="term" value="P:defense response to other organism"/>
    <property type="evidence" value="ECO:0007669"/>
    <property type="project" value="InterPro"/>
</dbReference>
<reference evidence="5" key="3">
    <citation type="submission" date="2020-12" db="UniProtKB">
        <authorList>
            <consortium name="EnsemblPlants"/>
        </authorList>
    </citation>
    <scope>IDENTIFICATION</scope>
</reference>
<reference evidence="4 6" key="2">
    <citation type="journal article" date="2018" name="Plant J.">
        <title>The Physcomitrella patens chromosome-scale assembly reveals moss genome structure and evolution.</title>
        <authorList>
            <person name="Lang D."/>
            <person name="Ullrich K.K."/>
            <person name="Murat F."/>
            <person name="Fuchs J."/>
            <person name="Jenkins J."/>
            <person name="Haas F.B."/>
            <person name="Piednoel M."/>
            <person name="Gundlach H."/>
            <person name="Van Bel M."/>
            <person name="Meyberg R."/>
            <person name="Vives C."/>
            <person name="Morata J."/>
            <person name="Symeonidi A."/>
            <person name="Hiss M."/>
            <person name="Muchero W."/>
            <person name="Kamisugi Y."/>
            <person name="Saleh O."/>
            <person name="Blanc G."/>
            <person name="Decker E.L."/>
            <person name="van Gessel N."/>
            <person name="Grimwood J."/>
            <person name="Hayes R.D."/>
            <person name="Graham S.W."/>
            <person name="Gunter L.E."/>
            <person name="McDaniel S.F."/>
            <person name="Hoernstein S.N.W."/>
            <person name="Larsson A."/>
            <person name="Li F.W."/>
            <person name="Perroud P.F."/>
            <person name="Phillips J."/>
            <person name="Ranjan P."/>
            <person name="Rokshar D.S."/>
            <person name="Rothfels C.J."/>
            <person name="Schneider L."/>
            <person name="Shu S."/>
            <person name="Stevenson D.W."/>
            <person name="Thummler F."/>
            <person name="Tillich M."/>
            <person name="Villarreal Aguilar J.C."/>
            <person name="Widiez T."/>
            <person name="Wong G.K."/>
            <person name="Wymore A."/>
            <person name="Zhang Y."/>
            <person name="Zimmer A.D."/>
            <person name="Quatrano R.S."/>
            <person name="Mayer K.F.X."/>
            <person name="Goodstein D."/>
            <person name="Casacuberta J.M."/>
            <person name="Vandepoele K."/>
            <person name="Reski R."/>
            <person name="Cuming A.C."/>
            <person name="Tuskan G.A."/>
            <person name="Maumus F."/>
            <person name="Salse J."/>
            <person name="Schmutz J."/>
            <person name="Rensing S.A."/>
        </authorList>
    </citation>
    <scope>NUCLEOTIDE SEQUENCE [LARGE SCALE GENOMIC DNA]</scope>
    <source>
        <strain evidence="5 6">cv. Gransden 2004</strain>
    </source>
</reference>
<dbReference type="Gramene" id="Pp3c20_2570V3.1">
    <property type="protein sequence ID" value="PAC:32945535.CDS.1"/>
    <property type="gene ID" value="Pp3c20_2570"/>
</dbReference>
<dbReference type="EnsemblPlants" id="Pp3c20_2570V3.2">
    <property type="protein sequence ID" value="PAC:32945536.CDS.1"/>
    <property type="gene ID" value="Pp3c20_2570"/>
</dbReference>
<dbReference type="GeneID" id="112272961"/>
<gene>
    <name evidence="5" type="primary">LOC112272961</name>
    <name evidence="4" type="ORF">PHYPA_024615</name>
</gene>
<dbReference type="PANTHER" id="PTHR31234:SF2">
    <property type="entry name" value="OS05G0199100 PROTEIN"/>
    <property type="match status" value="1"/>
</dbReference>
<organism evidence="4">
    <name type="scientific">Physcomitrium patens</name>
    <name type="common">Spreading-leaved earth moss</name>
    <name type="synonym">Physcomitrella patens</name>
    <dbReference type="NCBI Taxonomy" id="3218"/>
    <lineage>
        <taxon>Eukaryota</taxon>
        <taxon>Viridiplantae</taxon>
        <taxon>Streptophyta</taxon>
        <taxon>Embryophyta</taxon>
        <taxon>Bryophyta</taxon>
        <taxon>Bryophytina</taxon>
        <taxon>Bryopsida</taxon>
        <taxon>Funariidae</taxon>
        <taxon>Funariales</taxon>
        <taxon>Funariaceae</taxon>
        <taxon>Physcomitrium</taxon>
    </lineage>
</organism>
<dbReference type="RefSeq" id="XP_024356960.1">
    <property type="nucleotide sequence ID" value="XM_024501192.2"/>
</dbReference>
<keyword evidence="6" id="KW-1185">Reference proteome</keyword>
<dbReference type="Proteomes" id="UP000006727">
    <property type="component" value="Chromosome 20"/>
</dbReference>
<reference evidence="4 6" key="1">
    <citation type="journal article" date="2008" name="Science">
        <title>The Physcomitrella genome reveals evolutionary insights into the conquest of land by plants.</title>
        <authorList>
            <person name="Rensing S."/>
            <person name="Lang D."/>
            <person name="Zimmer A."/>
            <person name="Terry A."/>
            <person name="Salamov A."/>
            <person name="Shapiro H."/>
            <person name="Nishiyama T."/>
            <person name="Perroud P.-F."/>
            <person name="Lindquist E."/>
            <person name="Kamisugi Y."/>
            <person name="Tanahashi T."/>
            <person name="Sakakibara K."/>
            <person name="Fujita T."/>
            <person name="Oishi K."/>
            <person name="Shin-I T."/>
            <person name="Kuroki Y."/>
            <person name="Toyoda A."/>
            <person name="Suzuki Y."/>
            <person name="Hashimoto A."/>
            <person name="Yamaguchi K."/>
            <person name="Sugano A."/>
            <person name="Kohara Y."/>
            <person name="Fujiyama A."/>
            <person name="Anterola A."/>
            <person name="Aoki S."/>
            <person name="Ashton N."/>
            <person name="Barbazuk W.B."/>
            <person name="Barker E."/>
            <person name="Bennetzen J."/>
            <person name="Bezanilla M."/>
            <person name="Blankenship R."/>
            <person name="Cho S.H."/>
            <person name="Dutcher S."/>
            <person name="Estelle M."/>
            <person name="Fawcett J.A."/>
            <person name="Gundlach H."/>
            <person name="Hanada K."/>
            <person name="Heyl A."/>
            <person name="Hicks K.A."/>
            <person name="Hugh J."/>
            <person name="Lohr M."/>
            <person name="Mayer K."/>
            <person name="Melkozernov A."/>
            <person name="Murata T."/>
            <person name="Nelson D."/>
            <person name="Pils B."/>
            <person name="Prigge M."/>
            <person name="Reiss B."/>
            <person name="Renner T."/>
            <person name="Rombauts S."/>
            <person name="Rushton P."/>
            <person name="Sanderfoot A."/>
            <person name="Schween G."/>
            <person name="Shiu S.-H."/>
            <person name="Stueber K."/>
            <person name="Theodoulou F.L."/>
            <person name="Tu H."/>
            <person name="Van de Peer Y."/>
            <person name="Verrier P.J."/>
            <person name="Waters E."/>
            <person name="Wood A."/>
            <person name="Yang L."/>
            <person name="Cove D."/>
            <person name="Cuming A."/>
            <person name="Hasebe M."/>
            <person name="Lucas S."/>
            <person name="Mishler D.B."/>
            <person name="Reski R."/>
            <person name="Grigoriev I."/>
            <person name="Quatrano R.S."/>
            <person name="Boore J.L."/>
        </authorList>
    </citation>
    <scope>NUCLEOTIDE SEQUENCE [LARGE SCALE GENOMIC DNA]</scope>
    <source>
        <strain evidence="5 6">cv. Gransden 2004</strain>
    </source>
</reference>
<dbReference type="Gramene" id="Pp3c20_2570V3.3">
    <property type="protein sequence ID" value="PAC:32945537.CDS.1"/>
    <property type="gene ID" value="Pp3c20_2570"/>
</dbReference>
<evidence type="ECO:0000313" key="4">
    <source>
        <dbReference type="EMBL" id="PNR32673.1"/>
    </source>
</evidence>
<dbReference type="RefSeq" id="XP_024356961.1">
    <property type="nucleotide sequence ID" value="XM_024501193.2"/>
</dbReference>
<evidence type="ECO:0000313" key="5">
    <source>
        <dbReference type="EnsemblPlants" id="PAC:32945535.CDS.1"/>
    </source>
</evidence>
<dbReference type="InterPro" id="IPR044839">
    <property type="entry name" value="NDR1-like"/>
</dbReference>
<dbReference type="PaxDb" id="3218-PP1S152_135V6.2"/>
<evidence type="ECO:0000256" key="1">
    <source>
        <dbReference type="ARBA" id="ARBA00004370"/>
    </source>
</evidence>
<dbReference type="EMBL" id="ABEU02000020">
    <property type="protein sequence ID" value="PNR32673.1"/>
    <property type="molecule type" value="Genomic_DNA"/>
</dbReference>
<accession>A0A2K1ITR6</accession>
<dbReference type="PANTHER" id="PTHR31234">
    <property type="entry name" value="LATE EMBRYOGENESIS ABUNDANT (LEA) HYDROXYPROLINE-RICH GLYCOPROTEIN FAMILY"/>
    <property type="match status" value="1"/>
</dbReference>
<feature type="transmembrane region" description="Helical" evidence="3">
    <location>
        <begin position="23"/>
        <end position="49"/>
    </location>
</feature>
<dbReference type="GO" id="GO:0016020">
    <property type="term" value="C:membrane"/>
    <property type="evidence" value="ECO:0007669"/>
    <property type="project" value="UniProtKB-SubCell"/>
</dbReference>